<evidence type="ECO:0000313" key="3">
    <source>
        <dbReference type="EMBL" id="KAJ8269754.1"/>
    </source>
</evidence>
<keyword evidence="4" id="KW-1185">Reference proteome</keyword>
<dbReference type="OrthoDB" id="6508726at2759"/>
<dbReference type="PANTHER" id="PTHR33767">
    <property type="entry name" value="LEUCINE RICH ADAPTOR PROTEIN 1-LIKE"/>
    <property type="match status" value="1"/>
</dbReference>
<reference evidence="3" key="1">
    <citation type="journal article" date="2023" name="Science">
        <title>Genome structures resolve the early diversification of teleost fishes.</title>
        <authorList>
            <person name="Parey E."/>
            <person name="Louis A."/>
            <person name="Montfort J."/>
            <person name="Bouchez O."/>
            <person name="Roques C."/>
            <person name="Iampietro C."/>
            <person name="Lluch J."/>
            <person name="Castinel A."/>
            <person name="Donnadieu C."/>
            <person name="Desvignes T."/>
            <person name="Floi Bucao C."/>
            <person name="Jouanno E."/>
            <person name="Wen M."/>
            <person name="Mejri S."/>
            <person name="Dirks R."/>
            <person name="Jansen H."/>
            <person name="Henkel C."/>
            <person name="Chen W.J."/>
            <person name="Zahm M."/>
            <person name="Cabau C."/>
            <person name="Klopp C."/>
            <person name="Thompson A.W."/>
            <person name="Robinson-Rechavi M."/>
            <person name="Braasch I."/>
            <person name="Lecointre G."/>
            <person name="Bobe J."/>
            <person name="Postlethwait J.H."/>
            <person name="Berthelot C."/>
            <person name="Roest Crollius H."/>
            <person name="Guiguen Y."/>
        </authorList>
    </citation>
    <scope>NUCLEOTIDE SEQUENCE</scope>
    <source>
        <strain evidence="3">Concon-B</strain>
    </source>
</reference>
<dbReference type="PANTHER" id="PTHR33767:SF1">
    <property type="entry name" value="LEUCINE RICH ADAPTOR PROTEIN 1-LIKE"/>
    <property type="match status" value="1"/>
</dbReference>
<evidence type="ECO:0000256" key="1">
    <source>
        <dbReference type="SAM" id="Coils"/>
    </source>
</evidence>
<dbReference type="AlphaFoldDB" id="A0A9Q1HZ75"/>
<evidence type="ECO:0000256" key="2">
    <source>
        <dbReference type="SAM" id="MobiDB-lite"/>
    </source>
</evidence>
<accession>A0A9Q1HZ75</accession>
<comment type="caution">
    <text evidence="3">The sequence shown here is derived from an EMBL/GenBank/DDBJ whole genome shotgun (WGS) entry which is preliminary data.</text>
</comment>
<feature type="compositionally biased region" description="Polar residues" evidence="2">
    <location>
        <begin position="117"/>
        <end position="137"/>
    </location>
</feature>
<evidence type="ECO:0000313" key="4">
    <source>
        <dbReference type="Proteomes" id="UP001152803"/>
    </source>
</evidence>
<name>A0A9Q1HZ75_CONCO</name>
<dbReference type="EMBL" id="JAFJMO010000008">
    <property type="protein sequence ID" value="KAJ8269754.1"/>
    <property type="molecule type" value="Genomic_DNA"/>
</dbReference>
<keyword evidence="1" id="KW-0175">Coiled coil</keyword>
<dbReference type="InterPro" id="IPR039499">
    <property type="entry name" value="LURA1/LRA25"/>
</dbReference>
<dbReference type="Proteomes" id="UP001152803">
    <property type="component" value="Unassembled WGS sequence"/>
</dbReference>
<feature type="coiled-coil region" evidence="1">
    <location>
        <begin position="51"/>
        <end position="78"/>
    </location>
</feature>
<evidence type="ECO:0008006" key="5">
    <source>
        <dbReference type="Google" id="ProtNLM"/>
    </source>
</evidence>
<gene>
    <name evidence="3" type="ORF">COCON_G00123610</name>
</gene>
<dbReference type="GO" id="GO:0043123">
    <property type="term" value="P:positive regulation of canonical NF-kappaB signal transduction"/>
    <property type="evidence" value="ECO:0007669"/>
    <property type="project" value="InterPro"/>
</dbReference>
<dbReference type="InterPro" id="IPR037443">
    <property type="entry name" value="LURAP1"/>
</dbReference>
<proteinExistence type="predicted"/>
<sequence length="198" mass="21781">MDVHNVLPDFKDIETKLGRKVPEGLIRSFTEGGLHDTKDDNNLASPAVSVTKANTSDLKRLENKMRFLKQEMATLRAIDVKLMQQLLSINEGIESIRWLMEEKGPLASRDSSLTGSLYSLSESPETSPRGSCNSLQEGSDLDGISIGSYLDTLEDLPESASPSDLDRFSDGPVIQDTLDKPALHKGLKADSDEYYCFG</sequence>
<dbReference type="Pfam" id="PF14854">
    <property type="entry name" value="LURAP"/>
    <property type="match status" value="1"/>
</dbReference>
<protein>
    <recommendedName>
        <fullName evidence="5">Leucine rich adaptor protein 1-like</fullName>
    </recommendedName>
</protein>
<organism evidence="3 4">
    <name type="scientific">Conger conger</name>
    <name type="common">Conger eel</name>
    <name type="synonym">Muraena conger</name>
    <dbReference type="NCBI Taxonomy" id="82655"/>
    <lineage>
        <taxon>Eukaryota</taxon>
        <taxon>Metazoa</taxon>
        <taxon>Chordata</taxon>
        <taxon>Craniata</taxon>
        <taxon>Vertebrata</taxon>
        <taxon>Euteleostomi</taxon>
        <taxon>Actinopterygii</taxon>
        <taxon>Neopterygii</taxon>
        <taxon>Teleostei</taxon>
        <taxon>Anguilliformes</taxon>
        <taxon>Congridae</taxon>
        <taxon>Conger</taxon>
    </lineage>
</organism>
<feature type="region of interest" description="Disordered" evidence="2">
    <location>
        <begin position="117"/>
        <end position="139"/>
    </location>
</feature>